<keyword evidence="11" id="KW-0418">Kinase</keyword>
<evidence type="ECO:0000256" key="1">
    <source>
        <dbReference type="ARBA" id="ARBA00000900"/>
    </source>
</evidence>
<evidence type="ECO:0000256" key="8">
    <source>
        <dbReference type="SAM" id="MobiDB-lite"/>
    </source>
</evidence>
<dbReference type="Gene3D" id="1.10.510.10">
    <property type="entry name" value="Transferase(Phosphotransferase) domain 1"/>
    <property type="match status" value="2"/>
</dbReference>
<dbReference type="Proteomes" id="UP001370490">
    <property type="component" value="Unassembled WGS sequence"/>
</dbReference>
<feature type="domain" description="U-box" evidence="10">
    <location>
        <begin position="731"/>
        <end position="805"/>
    </location>
</feature>
<evidence type="ECO:0000256" key="7">
    <source>
        <dbReference type="SAM" id="Coils"/>
    </source>
</evidence>
<sequence length="807" mass="91646">MENQESKVYVAVGNDFQDGLATLEWALKHWSSQSISIVILHAATVINRELVSTPFGKLPPSVMSDEVLEVYRKDEQEKIDKQLSKYRALCGKCQVQSEICKIEKFGDPAHKLIVDLISGLKISKLVMAISFMKSSSWRSKSAVSGSFYVHRSKPEFCELFIINGGKLVFLREGNDEVIMEDDQGVMIGRKSCFKGWSKNIFHRNSMDKNVRSPSASSRNENTVDRQSQWEIVAQEIDNYFEYLQSLDKDNNGGDDENDVLRSSAIQSDIQHVDSNMGEAERIEALKVKIAEAHSTVQVRRKEANENAERCTKAEWALSLCNHRLEELEAQINGEIMSITELKKDLDATREFKYELTRDIEENKKRLSSVVQLQYEISNKLQISSTEKLRAEAQLEKAVTARADMVREIEELRRQKDVLQRRIEFCKEKDAIGMASRLGDFTCSYKVFTAEEIRSATDNFSEQMRLRSGGDWTSVYRGRINSCSVAVKLLDPANGLSQDVFRAQAKVLSHIRHPHLVAMIGFCLEPQCLVFEYMHNGSLREILLSSNRSSSRRNWALTWQDRIRIAAEVCSGLAFLHLAEPRSIAHGSLSMSSILLDRNLVAKIYGFRLARCYDDSDMHSDVFAFGSLILQLLTGRNWADLVEDTRAVDSSGLIEILDDTAGDWPLDLAEELSAIAMECLSTSHELNTRMRLGTVMRELTKVRKKADELVANEGREVVIEGGVDMHIEESFETPKVFFCPILREVMKNPHVAADGFSYELEAIEEWLAMGHDTSPMTNLRLKHKHLTANHTLRTLIQDWYNSRSIPPP</sequence>
<gene>
    <name evidence="11" type="ORF">RJ641_010042</name>
</gene>
<evidence type="ECO:0000313" key="11">
    <source>
        <dbReference type="EMBL" id="KAK6923842.1"/>
    </source>
</evidence>
<dbReference type="PROSITE" id="PS50011">
    <property type="entry name" value="PROTEIN_KINASE_DOM"/>
    <property type="match status" value="1"/>
</dbReference>
<dbReference type="SMART" id="SM00504">
    <property type="entry name" value="Ubox"/>
    <property type="match status" value="1"/>
</dbReference>
<dbReference type="InterPro" id="IPR000719">
    <property type="entry name" value="Prot_kinase_dom"/>
</dbReference>
<dbReference type="Pfam" id="PF04564">
    <property type="entry name" value="U-box"/>
    <property type="match status" value="1"/>
</dbReference>
<keyword evidence="6" id="KW-0833">Ubl conjugation pathway</keyword>
<dbReference type="InterPro" id="IPR003613">
    <property type="entry name" value="Ubox_domain"/>
</dbReference>
<dbReference type="InterPro" id="IPR051348">
    <property type="entry name" value="U-box_ubiquitin_ligases"/>
</dbReference>
<dbReference type="SUPFAM" id="SSF56112">
    <property type="entry name" value="Protein kinase-like (PK-like)"/>
    <property type="match status" value="1"/>
</dbReference>
<dbReference type="GO" id="GO:0061630">
    <property type="term" value="F:ubiquitin protein ligase activity"/>
    <property type="evidence" value="ECO:0007669"/>
    <property type="project" value="UniProtKB-EC"/>
</dbReference>
<dbReference type="InterPro" id="IPR001245">
    <property type="entry name" value="Ser-Thr/Tyr_kinase_cat_dom"/>
</dbReference>
<organism evidence="11 12">
    <name type="scientific">Dillenia turbinata</name>
    <dbReference type="NCBI Taxonomy" id="194707"/>
    <lineage>
        <taxon>Eukaryota</taxon>
        <taxon>Viridiplantae</taxon>
        <taxon>Streptophyta</taxon>
        <taxon>Embryophyta</taxon>
        <taxon>Tracheophyta</taxon>
        <taxon>Spermatophyta</taxon>
        <taxon>Magnoliopsida</taxon>
        <taxon>eudicotyledons</taxon>
        <taxon>Gunneridae</taxon>
        <taxon>Pentapetalae</taxon>
        <taxon>Dilleniales</taxon>
        <taxon>Dilleniaceae</taxon>
        <taxon>Dillenia</taxon>
    </lineage>
</organism>
<dbReference type="Pfam" id="PF07714">
    <property type="entry name" value="PK_Tyr_Ser-Thr"/>
    <property type="match status" value="1"/>
</dbReference>
<dbReference type="EC" id="2.3.2.27" evidence="4"/>
<feature type="coiled-coil region" evidence="7">
    <location>
        <begin position="394"/>
        <end position="428"/>
    </location>
</feature>
<evidence type="ECO:0000259" key="10">
    <source>
        <dbReference type="PROSITE" id="PS51698"/>
    </source>
</evidence>
<dbReference type="GO" id="GO:0016567">
    <property type="term" value="P:protein ubiquitination"/>
    <property type="evidence" value="ECO:0007669"/>
    <property type="project" value="InterPro"/>
</dbReference>
<protein>
    <recommendedName>
        <fullName evidence="4">RING-type E3 ubiquitin transferase</fullName>
        <ecNumber evidence="4">2.3.2.27</ecNumber>
    </recommendedName>
</protein>
<keyword evidence="5" id="KW-0808">Transferase</keyword>
<dbReference type="Gene3D" id="3.30.200.20">
    <property type="entry name" value="Phosphorylase Kinase, domain 1"/>
    <property type="match status" value="1"/>
</dbReference>
<dbReference type="GO" id="GO:0005524">
    <property type="term" value="F:ATP binding"/>
    <property type="evidence" value="ECO:0007669"/>
    <property type="project" value="InterPro"/>
</dbReference>
<proteinExistence type="predicted"/>
<accession>A0AAN8V6V7</accession>
<dbReference type="PANTHER" id="PTHR45647">
    <property type="entry name" value="OS02G0152300 PROTEIN"/>
    <property type="match status" value="1"/>
</dbReference>
<dbReference type="AlphaFoldDB" id="A0AAN8V6V7"/>
<dbReference type="PANTHER" id="PTHR45647:SF56">
    <property type="entry name" value="U-BOX DOMAIN-CONTAINING PROTEIN 50-RELATED"/>
    <property type="match status" value="1"/>
</dbReference>
<comment type="function">
    <text evidence="2">Functions as an E3 ubiquitin ligase.</text>
</comment>
<evidence type="ECO:0000256" key="2">
    <source>
        <dbReference type="ARBA" id="ARBA00003861"/>
    </source>
</evidence>
<dbReference type="InterPro" id="IPR011009">
    <property type="entry name" value="Kinase-like_dom_sf"/>
</dbReference>
<dbReference type="SUPFAM" id="SSF57850">
    <property type="entry name" value="RING/U-box"/>
    <property type="match status" value="1"/>
</dbReference>
<keyword evidence="12" id="KW-1185">Reference proteome</keyword>
<dbReference type="PROSITE" id="PS51698">
    <property type="entry name" value="U_BOX"/>
    <property type="match status" value="1"/>
</dbReference>
<comment type="caution">
    <text evidence="11">The sequence shown here is derived from an EMBL/GenBank/DDBJ whole genome shotgun (WGS) entry which is preliminary data.</text>
</comment>
<dbReference type="InterPro" id="IPR013083">
    <property type="entry name" value="Znf_RING/FYVE/PHD"/>
</dbReference>
<dbReference type="Gene3D" id="3.30.40.10">
    <property type="entry name" value="Zinc/RING finger domain, C3HC4 (zinc finger)"/>
    <property type="match status" value="1"/>
</dbReference>
<feature type="domain" description="Protein kinase" evidence="9">
    <location>
        <begin position="460"/>
        <end position="709"/>
    </location>
</feature>
<comment type="catalytic activity">
    <reaction evidence="1">
        <text>S-ubiquitinyl-[E2 ubiquitin-conjugating enzyme]-L-cysteine + [acceptor protein]-L-lysine = [E2 ubiquitin-conjugating enzyme]-L-cysteine + N(6)-ubiquitinyl-[acceptor protein]-L-lysine.</text>
        <dbReference type="EC" id="2.3.2.27"/>
    </reaction>
</comment>
<evidence type="ECO:0000256" key="4">
    <source>
        <dbReference type="ARBA" id="ARBA00012483"/>
    </source>
</evidence>
<evidence type="ECO:0000256" key="5">
    <source>
        <dbReference type="ARBA" id="ARBA00022679"/>
    </source>
</evidence>
<feature type="region of interest" description="Disordered" evidence="8">
    <location>
        <begin position="207"/>
        <end position="226"/>
    </location>
</feature>
<name>A0AAN8V6V7_9MAGN</name>
<evidence type="ECO:0000313" key="12">
    <source>
        <dbReference type="Proteomes" id="UP001370490"/>
    </source>
</evidence>
<evidence type="ECO:0000256" key="6">
    <source>
        <dbReference type="ARBA" id="ARBA00022786"/>
    </source>
</evidence>
<keyword evidence="7" id="KW-0175">Coiled coil</keyword>
<evidence type="ECO:0000259" key="9">
    <source>
        <dbReference type="PROSITE" id="PS50011"/>
    </source>
</evidence>
<evidence type="ECO:0000256" key="3">
    <source>
        <dbReference type="ARBA" id="ARBA00004906"/>
    </source>
</evidence>
<reference evidence="11 12" key="1">
    <citation type="submission" date="2023-12" db="EMBL/GenBank/DDBJ databases">
        <title>A high-quality genome assembly for Dillenia turbinata (Dilleniales).</title>
        <authorList>
            <person name="Chanderbali A."/>
        </authorList>
    </citation>
    <scope>NUCLEOTIDE SEQUENCE [LARGE SCALE GENOMIC DNA]</scope>
    <source>
        <strain evidence="11">LSX21</strain>
        <tissue evidence="11">Leaf</tissue>
    </source>
</reference>
<dbReference type="EMBL" id="JBAMMX010000017">
    <property type="protein sequence ID" value="KAK6923842.1"/>
    <property type="molecule type" value="Genomic_DNA"/>
</dbReference>
<comment type="pathway">
    <text evidence="3">Protein modification; protein ubiquitination.</text>
</comment>
<dbReference type="CDD" id="cd16655">
    <property type="entry name" value="RING-Ubox_WDSUB1-like"/>
    <property type="match status" value="1"/>
</dbReference>
<feature type="compositionally biased region" description="Polar residues" evidence="8">
    <location>
        <begin position="211"/>
        <end position="226"/>
    </location>
</feature>
<dbReference type="GO" id="GO:0004672">
    <property type="term" value="F:protein kinase activity"/>
    <property type="evidence" value="ECO:0007669"/>
    <property type="project" value="InterPro"/>
</dbReference>